<feature type="transmembrane region" description="Helical" evidence="5">
    <location>
        <begin position="160"/>
        <end position="181"/>
    </location>
</feature>
<feature type="transmembrane region" description="Helical" evidence="5">
    <location>
        <begin position="36"/>
        <end position="55"/>
    </location>
</feature>
<proteinExistence type="predicted"/>
<reference evidence="7 8" key="1">
    <citation type="submission" date="2018-08" db="EMBL/GenBank/DDBJ databases">
        <title>A genome reference for cultivated species of the human gut microbiota.</title>
        <authorList>
            <person name="Zou Y."/>
            <person name="Xue W."/>
            <person name="Luo G."/>
        </authorList>
    </citation>
    <scope>NUCLEOTIDE SEQUENCE [LARGE SCALE GENOMIC DNA]</scope>
    <source>
        <strain evidence="7 8">AF24-2</strain>
    </source>
</reference>
<evidence type="ECO:0000256" key="3">
    <source>
        <dbReference type="ARBA" id="ARBA00022989"/>
    </source>
</evidence>
<dbReference type="RefSeq" id="WP_007568729.1">
    <property type="nucleotide sequence ID" value="NZ_CABKNL010000038.1"/>
</dbReference>
<keyword evidence="8" id="KW-1185">Reference proteome</keyword>
<keyword evidence="3 5" id="KW-1133">Transmembrane helix</keyword>
<name>A0A412GAA0_9BACT</name>
<dbReference type="EMBL" id="QRUU01000085">
    <property type="protein sequence ID" value="RGR91372.1"/>
    <property type="molecule type" value="Genomic_DNA"/>
</dbReference>
<dbReference type="AlphaFoldDB" id="A0A412GAA0"/>
<dbReference type="GeneID" id="79860369"/>
<dbReference type="Pfam" id="PF04893">
    <property type="entry name" value="Yip1"/>
    <property type="match status" value="1"/>
</dbReference>
<protein>
    <submittedName>
        <fullName evidence="7">DUF1282 domain-containing protein</fullName>
    </submittedName>
</protein>
<evidence type="ECO:0000256" key="5">
    <source>
        <dbReference type="SAM" id="Phobius"/>
    </source>
</evidence>
<feature type="transmembrane region" description="Helical" evidence="5">
    <location>
        <begin position="109"/>
        <end position="139"/>
    </location>
</feature>
<accession>A0A412GAA0</accession>
<organism evidence="7 8">
    <name type="scientific">Phocaeicola coprocola</name>
    <dbReference type="NCBI Taxonomy" id="310298"/>
    <lineage>
        <taxon>Bacteria</taxon>
        <taxon>Pseudomonadati</taxon>
        <taxon>Bacteroidota</taxon>
        <taxon>Bacteroidia</taxon>
        <taxon>Bacteroidales</taxon>
        <taxon>Bacteroidaceae</taxon>
        <taxon>Phocaeicola</taxon>
    </lineage>
</organism>
<evidence type="ECO:0000259" key="6">
    <source>
        <dbReference type="Pfam" id="PF04893"/>
    </source>
</evidence>
<gene>
    <name evidence="7" type="ORF">DWY20_13470</name>
</gene>
<dbReference type="Proteomes" id="UP000285864">
    <property type="component" value="Unassembled WGS sequence"/>
</dbReference>
<evidence type="ECO:0000313" key="7">
    <source>
        <dbReference type="EMBL" id="RGR91372.1"/>
    </source>
</evidence>
<comment type="subcellular location">
    <subcellularLocation>
        <location evidence="1">Membrane</location>
        <topology evidence="1">Multi-pass membrane protein</topology>
    </subcellularLocation>
</comment>
<dbReference type="GO" id="GO:0016020">
    <property type="term" value="C:membrane"/>
    <property type="evidence" value="ECO:0007669"/>
    <property type="project" value="UniProtKB-SubCell"/>
</dbReference>
<keyword evidence="4 5" id="KW-0472">Membrane</keyword>
<comment type="caution">
    <text evidence="7">The sequence shown here is derived from an EMBL/GenBank/DDBJ whole genome shotgun (WGS) entry which is preliminary data.</text>
</comment>
<evidence type="ECO:0000313" key="8">
    <source>
        <dbReference type="Proteomes" id="UP000285864"/>
    </source>
</evidence>
<keyword evidence="2 5" id="KW-0812">Transmembrane</keyword>
<evidence type="ECO:0000256" key="1">
    <source>
        <dbReference type="ARBA" id="ARBA00004141"/>
    </source>
</evidence>
<sequence length="189" mass="21103">MDYKSLFQQIIALLSTPGKAWSEIAERGVGRSVMPAFVYPLIGLCGLSEFIGTFIGKDFSSVMFQVALTRCCAVAVALFGGFFLSAYLLDKLNHNWLGGKDSYDRILVFVGYSMVVTFVLNIVSGLFSIVVLHWILQIYTIVIVFEGVRRWLKVEENKQTAFTLVATIIILVCPAIIEFIFNKLSVILN</sequence>
<evidence type="ECO:0000256" key="4">
    <source>
        <dbReference type="ARBA" id="ARBA00023136"/>
    </source>
</evidence>
<dbReference type="InterPro" id="IPR006977">
    <property type="entry name" value="Yip1_dom"/>
</dbReference>
<evidence type="ECO:0000256" key="2">
    <source>
        <dbReference type="ARBA" id="ARBA00022692"/>
    </source>
</evidence>
<feature type="transmembrane region" description="Helical" evidence="5">
    <location>
        <begin position="67"/>
        <end position="89"/>
    </location>
</feature>
<feature type="domain" description="Yip1" evidence="6">
    <location>
        <begin position="12"/>
        <end position="173"/>
    </location>
</feature>